<proteinExistence type="predicted"/>
<name>A0AAW1C8T3_CROAD</name>
<keyword evidence="2" id="KW-1185">Reference proteome</keyword>
<protein>
    <submittedName>
        <fullName evidence="1">Uncharacterized protein</fullName>
    </submittedName>
</protein>
<dbReference type="AlphaFoldDB" id="A0AAW1C8T3"/>
<evidence type="ECO:0000313" key="2">
    <source>
        <dbReference type="Proteomes" id="UP001474421"/>
    </source>
</evidence>
<accession>A0AAW1C8T3</accession>
<evidence type="ECO:0000313" key="1">
    <source>
        <dbReference type="EMBL" id="KAK9410894.1"/>
    </source>
</evidence>
<organism evidence="1 2">
    <name type="scientific">Crotalus adamanteus</name>
    <name type="common">Eastern diamondback rattlesnake</name>
    <dbReference type="NCBI Taxonomy" id="8729"/>
    <lineage>
        <taxon>Eukaryota</taxon>
        <taxon>Metazoa</taxon>
        <taxon>Chordata</taxon>
        <taxon>Craniata</taxon>
        <taxon>Vertebrata</taxon>
        <taxon>Euteleostomi</taxon>
        <taxon>Lepidosauria</taxon>
        <taxon>Squamata</taxon>
        <taxon>Bifurcata</taxon>
        <taxon>Unidentata</taxon>
        <taxon>Episquamata</taxon>
        <taxon>Toxicofera</taxon>
        <taxon>Serpentes</taxon>
        <taxon>Colubroidea</taxon>
        <taxon>Viperidae</taxon>
        <taxon>Crotalinae</taxon>
        <taxon>Crotalus</taxon>
    </lineage>
</organism>
<dbReference type="Proteomes" id="UP001474421">
    <property type="component" value="Unassembled WGS sequence"/>
</dbReference>
<comment type="caution">
    <text evidence="1">The sequence shown here is derived from an EMBL/GenBank/DDBJ whole genome shotgun (WGS) entry which is preliminary data.</text>
</comment>
<dbReference type="EMBL" id="JAOTOJ010000001">
    <property type="protein sequence ID" value="KAK9410894.1"/>
    <property type="molecule type" value="Genomic_DNA"/>
</dbReference>
<gene>
    <name evidence="1" type="ORF">NXF25_002069</name>
</gene>
<reference evidence="1 2" key="1">
    <citation type="journal article" date="2024" name="Proc. Natl. Acad. Sci. U.S.A.">
        <title>The genetic regulatory architecture and epigenomic basis for age-related changes in rattlesnake venom.</title>
        <authorList>
            <person name="Hogan M.P."/>
            <person name="Holding M.L."/>
            <person name="Nystrom G.S."/>
            <person name="Colston T.J."/>
            <person name="Bartlett D.A."/>
            <person name="Mason A.J."/>
            <person name="Ellsworth S.A."/>
            <person name="Rautsaw R.M."/>
            <person name="Lawrence K.C."/>
            <person name="Strickland J.L."/>
            <person name="He B."/>
            <person name="Fraser P."/>
            <person name="Margres M.J."/>
            <person name="Gilbert D.M."/>
            <person name="Gibbs H.L."/>
            <person name="Parkinson C.L."/>
            <person name="Rokyta D.R."/>
        </authorList>
    </citation>
    <scope>NUCLEOTIDE SEQUENCE [LARGE SCALE GENOMIC DNA]</scope>
    <source>
        <strain evidence="1">DRR0105</strain>
    </source>
</reference>
<sequence>MLATSLHLAIHKTILPIRTVSGSFTPQNPTRRSLSTSTLTLKSRNMIASKKFFCLFPTALVFDLGEEILSVPPDSWPLFTPTV</sequence>